<dbReference type="InterPro" id="IPR001128">
    <property type="entry name" value="Cyt_P450"/>
</dbReference>
<dbReference type="PANTHER" id="PTHR24305:SF166">
    <property type="entry name" value="CYTOCHROME P450 12A4, MITOCHONDRIAL-RELATED"/>
    <property type="match status" value="1"/>
</dbReference>
<sequence>MRTSGNGAGNGGPALRITNPTGRIPALSQFREPRSHSSLQDHWCGGRRIRCRCSRSFPLFPAAPIRVFRRRPGAAEVTALSCPPPVVRRAREGGSRVPGIPNGGGRLGMAATAEPALDETRGAGRWYRRDPLGYVEWARRERGPVFRLPDDGSLCVADPDEAARVLHDGEGRYDDVSDFFHVPGGRLEPRAAQLAIGRAARRTLRLHLEASRDRLPALAAALGETSEWPAAGRDLTHRFLAGALLRPGSPPGLRALMEHVVRRDVLIRPPGAVAAVARRLLWARVVRAIAAEAAARRGRPPHDGPGDLLDAVLGAAPPGTPASHVAHVYLLLFRTSVAPVGHVVAWALLAAAAGGVDLAEVPAEAAVRESLRLWPAAWLLGRPVRRAHEVAGVRLAPGESVSVCVYLLHRDERHWPEADRFRPDRWDGAEPRGPYLPFGGGPFTCAGAAVAQSLATGLLSALTAGARLSVLGGGGRPHVAGIITPPPFRLRRVPR</sequence>
<dbReference type="GO" id="GO:0016705">
    <property type="term" value="F:oxidoreductase activity, acting on paired donors, with incorporation or reduction of molecular oxygen"/>
    <property type="evidence" value="ECO:0007669"/>
    <property type="project" value="InterPro"/>
</dbReference>
<comment type="caution">
    <text evidence="3">The sequence shown here is derived from an EMBL/GenBank/DDBJ whole genome shotgun (WGS) entry which is preliminary data.</text>
</comment>
<dbReference type="AlphaFoldDB" id="A0A3A4A0S2"/>
<evidence type="ECO:0000256" key="1">
    <source>
        <dbReference type="ARBA" id="ARBA00010617"/>
    </source>
</evidence>
<evidence type="ECO:0000313" key="4">
    <source>
        <dbReference type="Proteomes" id="UP000265768"/>
    </source>
</evidence>
<dbReference type="Proteomes" id="UP000265768">
    <property type="component" value="Unassembled WGS sequence"/>
</dbReference>
<dbReference type="Pfam" id="PF00067">
    <property type="entry name" value="p450"/>
    <property type="match status" value="1"/>
</dbReference>
<dbReference type="InterPro" id="IPR050121">
    <property type="entry name" value="Cytochrome_P450_monoxygenase"/>
</dbReference>
<organism evidence="3 4">
    <name type="scientific">Bailinhaonella thermotolerans</name>
    <dbReference type="NCBI Taxonomy" id="1070861"/>
    <lineage>
        <taxon>Bacteria</taxon>
        <taxon>Bacillati</taxon>
        <taxon>Actinomycetota</taxon>
        <taxon>Actinomycetes</taxon>
        <taxon>Streptosporangiales</taxon>
        <taxon>Streptosporangiaceae</taxon>
        <taxon>Bailinhaonella</taxon>
    </lineage>
</organism>
<name>A0A3A4A0S2_9ACTN</name>
<gene>
    <name evidence="3" type="ORF">D5H75_39165</name>
</gene>
<dbReference type="GO" id="GO:0020037">
    <property type="term" value="F:heme binding"/>
    <property type="evidence" value="ECO:0007669"/>
    <property type="project" value="InterPro"/>
</dbReference>
<evidence type="ECO:0000256" key="2">
    <source>
        <dbReference type="SAM" id="MobiDB-lite"/>
    </source>
</evidence>
<feature type="region of interest" description="Disordered" evidence="2">
    <location>
        <begin position="89"/>
        <end position="108"/>
    </location>
</feature>
<accession>A0A3A4A0S2</accession>
<reference evidence="3 4" key="1">
    <citation type="submission" date="2018-09" db="EMBL/GenBank/DDBJ databases">
        <title>YIM 75507 draft genome.</title>
        <authorList>
            <person name="Tang S."/>
            <person name="Feng Y."/>
        </authorList>
    </citation>
    <scope>NUCLEOTIDE SEQUENCE [LARGE SCALE GENOMIC DNA]</scope>
    <source>
        <strain evidence="3 4">YIM 75507</strain>
    </source>
</reference>
<dbReference type="GO" id="GO:0004497">
    <property type="term" value="F:monooxygenase activity"/>
    <property type="evidence" value="ECO:0007669"/>
    <property type="project" value="InterPro"/>
</dbReference>
<dbReference type="InterPro" id="IPR036396">
    <property type="entry name" value="Cyt_P450_sf"/>
</dbReference>
<dbReference type="GO" id="GO:0005506">
    <property type="term" value="F:iron ion binding"/>
    <property type="evidence" value="ECO:0007669"/>
    <property type="project" value="InterPro"/>
</dbReference>
<proteinExistence type="inferred from homology"/>
<dbReference type="Gene3D" id="1.10.630.10">
    <property type="entry name" value="Cytochrome P450"/>
    <property type="match status" value="1"/>
</dbReference>
<comment type="similarity">
    <text evidence="1">Belongs to the cytochrome P450 family.</text>
</comment>
<dbReference type="CDD" id="cd00302">
    <property type="entry name" value="cytochrome_P450"/>
    <property type="match status" value="1"/>
</dbReference>
<dbReference type="OrthoDB" id="3217230at2"/>
<feature type="region of interest" description="Disordered" evidence="2">
    <location>
        <begin position="1"/>
        <end position="20"/>
    </location>
</feature>
<feature type="compositionally biased region" description="Gly residues" evidence="2">
    <location>
        <begin position="1"/>
        <end position="12"/>
    </location>
</feature>
<dbReference type="PANTHER" id="PTHR24305">
    <property type="entry name" value="CYTOCHROME P450"/>
    <property type="match status" value="1"/>
</dbReference>
<dbReference type="EMBL" id="QZEY01000029">
    <property type="protein sequence ID" value="RJL20688.1"/>
    <property type="molecule type" value="Genomic_DNA"/>
</dbReference>
<dbReference type="SUPFAM" id="SSF48264">
    <property type="entry name" value="Cytochrome P450"/>
    <property type="match status" value="1"/>
</dbReference>
<protein>
    <submittedName>
        <fullName evidence="3">Cytochrome P450</fullName>
    </submittedName>
</protein>
<keyword evidence="4" id="KW-1185">Reference proteome</keyword>
<evidence type="ECO:0000313" key="3">
    <source>
        <dbReference type="EMBL" id="RJL20688.1"/>
    </source>
</evidence>